<dbReference type="AlphaFoldDB" id="L8WYY1"/>
<sequence>MSLTGLGSGRIYTLALGIIQSLLSPSGSCCRPKYISWTRSAMADATRPLSYANSDEKMPVTPSEPSSPPKAYDPHAVERGHPSPGEPITAVNSIILEEGLMNKEARSPTTPAAQDSEEPEIPVSELPLIVRPFSAKMRKYLMNEVDTNIASFPLAAYCFMTGYSNSITYTACYVWSSFQTGNTIQCAMAIAKLFTKYPHPVTENPWPTTVPEQVSWNPLAAEQWDWRRDTGLKTSDAQALASLLCFLFGAFCGRLGDHIGARKRAWLISTTFLQAMFTLGATLCCHANGESSFAGARGSEFANWGNVLGFCTLGFTSAAMGLQAHTGVRIGNIFNSSVVLTTIWVQFVGEPKLFKPAVIKQRDHKAIAVLGIAGRALVDAIGSTWTFGIGAIIRVLIALSWLSIPAAKPKKS</sequence>
<comment type="caution">
    <text evidence="3">The sequence shown here is derived from an EMBL/GenBank/DDBJ whole genome shotgun (WGS) entry which is preliminary data.</text>
</comment>
<accession>L8WYY1</accession>
<reference evidence="3 4" key="1">
    <citation type="journal article" date="2013" name="Nat. Commun.">
        <title>The evolution and pathogenic mechanisms of the rice sheath blight pathogen.</title>
        <authorList>
            <person name="Zheng A."/>
            <person name="Lin R."/>
            <person name="Xu L."/>
            <person name="Qin P."/>
            <person name="Tang C."/>
            <person name="Ai P."/>
            <person name="Zhang D."/>
            <person name="Liu Y."/>
            <person name="Sun Z."/>
            <person name="Feng H."/>
            <person name="Wang Y."/>
            <person name="Chen Y."/>
            <person name="Liang X."/>
            <person name="Fu R."/>
            <person name="Li Q."/>
            <person name="Zhang J."/>
            <person name="Yu X."/>
            <person name="Xie Z."/>
            <person name="Ding L."/>
            <person name="Guan P."/>
            <person name="Tang J."/>
            <person name="Liang Y."/>
            <person name="Wang S."/>
            <person name="Deng Q."/>
            <person name="Li S."/>
            <person name="Zhu J."/>
            <person name="Wang L."/>
            <person name="Liu H."/>
            <person name="Li P."/>
        </authorList>
    </citation>
    <scope>NUCLEOTIDE SEQUENCE [LARGE SCALE GENOMIC DNA]</scope>
    <source>
        <strain evidence="4">AG-1 IA</strain>
    </source>
</reference>
<feature type="region of interest" description="Disordered" evidence="1">
    <location>
        <begin position="49"/>
        <end position="88"/>
    </location>
</feature>
<evidence type="ECO:0000313" key="4">
    <source>
        <dbReference type="Proteomes" id="UP000011668"/>
    </source>
</evidence>
<keyword evidence="4" id="KW-1185">Reference proteome</keyword>
<feature type="transmembrane region" description="Helical" evidence="2">
    <location>
        <begin position="385"/>
        <end position="404"/>
    </location>
</feature>
<keyword evidence="2" id="KW-0472">Membrane</keyword>
<keyword evidence="2" id="KW-0812">Transmembrane</keyword>
<dbReference type="EMBL" id="AFRT01000946">
    <property type="protein sequence ID" value="ELU42027.1"/>
    <property type="molecule type" value="Genomic_DNA"/>
</dbReference>
<dbReference type="STRING" id="983506.L8WYY1"/>
<name>L8WYY1_THACA</name>
<keyword evidence="3" id="KW-0012">Acyltransferase</keyword>
<dbReference type="OrthoDB" id="5288586at2759"/>
<proteinExistence type="predicted"/>
<evidence type="ECO:0000256" key="1">
    <source>
        <dbReference type="SAM" id="MobiDB-lite"/>
    </source>
</evidence>
<evidence type="ECO:0000313" key="3">
    <source>
        <dbReference type="EMBL" id="ELU42027.1"/>
    </source>
</evidence>
<dbReference type="PANTHER" id="PTHR37488:SF2">
    <property type="entry name" value="DUF1275 DOMAIN-CONTAINING PROTEIN"/>
    <property type="match status" value="1"/>
</dbReference>
<dbReference type="PANTHER" id="PTHR37488">
    <property type="entry name" value="DUF1275 DOMAIN-CONTAINING PROTEIN"/>
    <property type="match status" value="1"/>
</dbReference>
<keyword evidence="2" id="KW-1133">Transmembrane helix</keyword>
<dbReference type="GO" id="GO:0016746">
    <property type="term" value="F:acyltransferase activity"/>
    <property type="evidence" value="ECO:0007669"/>
    <property type="project" value="UniProtKB-KW"/>
</dbReference>
<dbReference type="InterPro" id="IPR010699">
    <property type="entry name" value="DUF1275"/>
</dbReference>
<dbReference type="Pfam" id="PF06912">
    <property type="entry name" value="DUF1275"/>
    <property type="match status" value="1"/>
</dbReference>
<dbReference type="HOGENOM" id="CLU_062487_0_0_1"/>
<feature type="compositionally biased region" description="Basic and acidic residues" evidence="1">
    <location>
        <begin position="72"/>
        <end position="81"/>
    </location>
</feature>
<protein>
    <submittedName>
        <fullName evidence="3">Acyltransferase family domain-containing protein</fullName>
    </submittedName>
</protein>
<organism evidence="3 4">
    <name type="scientific">Thanatephorus cucumeris (strain AG1-IA)</name>
    <name type="common">Rice sheath blight fungus</name>
    <name type="synonym">Rhizoctonia solani</name>
    <dbReference type="NCBI Taxonomy" id="983506"/>
    <lineage>
        <taxon>Eukaryota</taxon>
        <taxon>Fungi</taxon>
        <taxon>Dikarya</taxon>
        <taxon>Basidiomycota</taxon>
        <taxon>Agaricomycotina</taxon>
        <taxon>Agaricomycetes</taxon>
        <taxon>Cantharellales</taxon>
        <taxon>Ceratobasidiaceae</taxon>
        <taxon>Rhizoctonia</taxon>
        <taxon>Rhizoctonia solani AG-1</taxon>
    </lineage>
</organism>
<dbReference type="Proteomes" id="UP000011668">
    <property type="component" value="Unassembled WGS sequence"/>
</dbReference>
<keyword evidence="3" id="KW-0808">Transferase</keyword>
<gene>
    <name evidence="3" type="ORF">AG1IA_03950</name>
</gene>
<evidence type="ECO:0000256" key="2">
    <source>
        <dbReference type="SAM" id="Phobius"/>
    </source>
</evidence>